<gene>
    <name evidence="1" type="ORF">PGTUg99_006725</name>
</gene>
<evidence type="ECO:0000313" key="2">
    <source>
        <dbReference type="Proteomes" id="UP000325313"/>
    </source>
</evidence>
<evidence type="ECO:0000313" key="1">
    <source>
        <dbReference type="EMBL" id="KAA1130726.1"/>
    </source>
</evidence>
<reference evidence="1 2" key="1">
    <citation type="submission" date="2019-05" db="EMBL/GenBank/DDBJ databases">
        <title>Emergence of the Ug99 lineage of the wheat stem rust pathogen through somatic hybridization.</title>
        <authorList>
            <person name="Li F."/>
            <person name="Upadhyaya N.M."/>
            <person name="Sperschneider J."/>
            <person name="Matny O."/>
            <person name="Nguyen-Phuc H."/>
            <person name="Mago R."/>
            <person name="Raley C."/>
            <person name="Miller M.E."/>
            <person name="Silverstein K.A.T."/>
            <person name="Henningsen E."/>
            <person name="Hirsch C.D."/>
            <person name="Visser B."/>
            <person name="Pretorius Z.A."/>
            <person name="Steffenson B.J."/>
            <person name="Schwessinger B."/>
            <person name="Dodds P.N."/>
            <person name="Figueroa M."/>
        </authorList>
    </citation>
    <scope>NUCLEOTIDE SEQUENCE [LARGE SCALE GENOMIC DNA]</scope>
    <source>
        <strain evidence="1 2">Ug99</strain>
    </source>
</reference>
<name>A0A5B0RXK5_PUCGR</name>
<dbReference type="AlphaFoldDB" id="A0A5B0RXK5"/>
<protein>
    <submittedName>
        <fullName evidence="1">Uncharacterized protein</fullName>
    </submittedName>
</protein>
<proteinExistence type="predicted"/>
<comment type="caution">
    <text evidence="1">The sequence shown here is derived from an EMBL/GenBank/DDBJ whole genome shotgun (WGS) entry which is preliminary data.</text>
</comment>
<sequence>MSPRASVVDFAKYMMGCAGGNSTLPPEPTIEEVRSWERLNAPSHAVNALHKVQPSAIDYYQSGFLSHPNFSLDDKNRCDLEFRLKGFTRVTFEWRKPNFTDSAWNKATADIICDNWGIWVLNERKTSTVSSLGAKEVLQEWLVGRNIDLLRTRKEVERGQEVMDRDFEQNGNRHMLYRKKVADSRFRTALSLFPDQSELLALLQDPDTVSDYEESQDITIPPSRIVPSWRSDLFTSLVRGIDCATVQLAAQEKKTAILLWLRRSGERRATQDEETYQKIPLGLHLDAYAEDFIEKTSVLEHHQLKIHNGDQVYTLQEAVEHLNKVTKKSSTTLYM</sequence>
<accession>A0A5B0RXK5</accession>
<dbReference type="Proteomes" id="UP000325313">
    <property type="component" value="Unassembled WGS sequence"/>
</dbReference>
<dbReference type="EMBL" id="VDEP01000106">
    <property type="protein sequence ID" value="KAA1130726.1"/>
    <property type="molecule type" value="Genomic_DNA"/>
</dbReference>
<organism evidence="1 2">
    <name type="scientific">Puccinia graminis f. sp. tritici</name>
    <dbReference type="NCBI Taxonomy" id="56615"/>
    <lineage>
        <taxon>Eukaryota</taxon>
        <taxon>Fungi</taxon>
        <taxon>Dikarya</taxon>
        <taxon>Basidiomycota</taxon>
        <taxon>Pucciniomycotina</taxon>
        <taxon>Pucciniomycetes</taxon>
        <taxon>Pucciniales</taxon>
        <taxon>Pucciniaceae</taxon>
        <taxon>Puccinia</taxon>
    </lineage>
</organism>